<accession>A0A6L7G9Q3</accession>
<dbReference type="Proteomes" id="UP000477911">
    <property type="component" value="Unassembled WGS sequence"/>
</dbReference>
<reference evidence="1 2" key="1">
    <citation type="submission" date="2019-12" db="EMBL/GenBank/DDBJ databases">
        <authorList>
            <person name="Li M."/>
        </authorList>
    </citation>
    <scope>NUCLEOTIDE SEQUENCE [LARGE SCALE GENOMIC DNA]</scope>
    <source>
        <strain evidence="1 2">GBMRC 2024</strain>
    </source>
</reference>
<sequence length="380" mass="41214">MTRFVKLDSPLISAFDTVLAPEVETVPTRIGAVLKRLAGRRGWGGVAASVLRALTTGRGAAALVEGNLTRKAMRLPRLYGPGPVRALYGAVKRLEAALLRDTLEAELAAAQGRIAVIYNGSNYPESVMNDVTARLGMDRVFIENGFFPDTMQLDPKGLNAANSVPRDPAFYLETPEDFAAPGLPELVNNRPAKRAQDAVDLPEDFIFVAFQVPSDMQVRVHSPWIRDMEAFHDAIRDAAARNPGLTFVIKEHPSFKRSVIGTRPPQPGVIFANGNVTSEMIGRARAVITLNSTVGIEGLLLGKPVITLADACYNIEGLVLHAPSAAALDAALAQVGAGWHPQDRLRRQFLGWLWNRYLVRANKKAPPDDLAAIIHARLVG</sequence>
<dbReference type="GO" id="GO:0000271">
    <property type="term" value="P:polysaccharide biosynthetic process"/>
    <property type="evidence" value="ECO:0007669"/>
    <property type="project" value="InterPro"/>
</dbReference>
<keyword evidence="2" id="KW-1185">Reference proteome</keyword>
<dbReference type="EMBL" id="WUMU01000038">
    <property type="protein sequence ID" value="MXN20914.1"/>
    <property type="molecule type" value="Genomic_DNA"/>
</dbReference>
<comment type="caution">
    <text evidence="1">The sequence shown here is derived from an EMBL/GenBank/DDBJ whole genome shotgun (WGS) entry which is preliminary data.</text>
</comment>
<name>A0A6L7G9Q3_9RHOB</name>
<dbReference type="SUPFAM" id="SSF53756">
    <property type="entry name" value="UDP-Glycosyltransferase/glycogen phosphorylase"/>
    <property type="match status" value="1"/>
</dbReference>
<evidence type="ECO:0000313" key="1">
    <source>
        <dbReference type="EMBL" id="MXN20914.1"/>
    </source>
</evidence>
<proteinExistence type="predicted"/>
<dbReference type="InterPro" id="IPR007833">
    <property type="entry name" value="Capsule_polysaccharide_synth"/>
</dbReference>
<evidence type="ECO:0000313" key="2">
    <source>
        <dbReference type="Proteomes" id="UP000477911"/>
    </source>
</evidence>
<dbReference type="GO" id="GO:0015774">
    <property type="term" value="P:polysaccharide transport"/>
    <property type="evidence" value="ECO:0007669"/>
    <property type="project" value="InterPro"/>
</dbReference>
<dbReference type="AlphaFoldDB" id="A0A6L7G9Q3"/>
<dbReference type="CDD" id="cd16438">
    <property type="entry name" value="beta_Kdo_transferase_KpsS_like"/>
    <property type="match status" value="1"/>
</dbReference>
<dbReference type="Pfam" id="PF05159">
    <property type="entry name" value="Capsule_synth"/>
    <property type="match status" value="1"/>
</dbReference>
<organism evidence="1 2">
    <name type="scientific">Pseudooceanicola albus</name>
    <dbReference type="NCBI Taxonomy" id="2692189"/>
    <lineage>
        <taxon>Bacteria</taxon>
        <taxon>Pseudomonadati</taxon>
        <taxon>Pseudomonadota</taxon>
        <taxon>Alphaproteobacteria</taxon>
        <taxon>Rhodobacterales</taxon>
        <taxon>Paracoccaceae</taxon>
        <taxon>Pseudooceanicola</taxon>
    </lineage>
</organism>
<dbReference type="RefSeq" id="WP_160897033.1">
    <property type="nucleotide sequence ID" value="NZ_WUMU01000038.1"/>
</dbReference>
<gene>
    <name evidence="1" type="ORF">GR170_24055</name>
</gene>
<protein>
    <submittedName>
        <fullName evidence="1">Nitrogen fixation protein FixF</fullName>
    </submittedName>
</protein>